<dbReference type="AlphaFoldDB" id="A0A1H9D702"/>
<protein>
    <recommendedName>
        <fullName evidence="3">YD repeat-containing protein</fullName>
    </recommendedName>
</protein>
<organism evidence="1 2">
    <name type="scientific">Treponema bryantii</name>
    <dbReference type="NCBI Taxonomy" id="163"/>
    <lineage>
        <taxon>Bacteria</taxon>
        <taxon>Pseudomonadati</taxon>
        <taxon>Spirochaetota</taxon>
        <taxon>Spirochaetia</taxon>
        <taxon>Spirochaetales</taxon>
        <taxon>Treponemataceae</taxon>
        <taxon>Treponema</taxon>
    </lineage>
</organism>
<reference evidence="1 2" key="1">
    <citation type="submission" date="2016-10" db="EMBL/GenBank/DDBJ databases">
        <authorList>
            <person name="de Groot N.N."/>
        </authorList>
    </citation>
    <scope>NUCLEOTIDE SEQUENCE [LARGE SCALE GENOMIC DNA]</scope>
    <source>
        <strain evidence="1 2">B25</strain>
    </source>
</reference>
<gene>
    <name evidence="1" type="ORF">SAMN04487977_102460</name>
</gene>
<dbReference type="RefSeq" id="WP_074641659.1">
    <property type="nucleotide sequence ID" value="NZ_FOFU01000002.1"/>
</dbReference>
<accession>A0A1H9D702</accession>
<proteinExistence type="predicted"/>
<evidence type="ECO:0000313" key="1">
    <source>
        <dbReference type="EMBL" id="SEQ09204.1"/>
    </source>
</evidence>
<name>A0A1H9D702_9SPIR</name>
<evidence type="ECO:0008006" key="3">
    <source>
        <dbReference type="Google" id="ProtNLM"/>
    </source>
</evidence>
<keyword evidence="2" id="KW-1185">Reference proteome</keyword>
<dbReference type="Proteomes" id="UP000182360">
    <property type="component" value="Unassembled WGS sequence"/>
</dbReference>
<sequence>MRTIQYSDEGENRFVYDIFGNVLEAENTSGKELFRYDTGGYLIYQQDLSSGVFAHAGTYRQIGIC</sequence>
<dbReference type="EMBL" id="FOFU01000002">
    <property type="protein sequence ID" value="SEQ09204.1"/>
    <property type="molecule type" value="Genomic_DNA"/>
</dbReference>
<evidence type="ECO:0000313" key="2">
    <source>
        <dbReference type="Proteomes" id="UP000182360"/>
    </source>
</evidence>